<comment type="caution">
    <text evidence="1">The sequence shown here is derived from an EMBL/GenBank/DDBJ whole genome shotgun (WGS) entry which is preliminary data.</text>
</comment>
<dbReference type="RefSeq" id="WP_304121258.1">
    <property type="nucleotide sequence ID" value="NZ_DYZA01000069.1"/>
</dbReference>
<organism evidence="1 2">
    <name type="scientific">Mailhella massiliensis</name>
    <dbReference type="NCBI Taxonomy" id="1903261"/>
    <lineage>
        <taxon>Bacteria</taxon>
        <taxon>Pseudomonadati</taxon>
        <taxon>Thermodesulfobacteriota</taxon>
        <taxon>Desulfovibrionia</taxon>
        <taxon>Desulfovibrionales</taxon>
        <taxon>Desulfovibrionaceae</taxon>
        <taxon>Mailhella</taxon>
    </lineage>
</organism>
<reference evidence="1" key="1">
    <citation type="journal article" date="2021" name="PeerJ">
        <title>Extensive microbial diversity within the chicken gut microbiome revealed by metagenomics and culture.</title>
        <authorList>
            <person name="Gilroy R."/>
            <person name="Ravi A."/>
            <person name="Getino M."/>
            <person name="Pursley I."/>
            <person name="Horton D.L."/>
            <person name="Alikhan N.F."/>
            <person name="Baker D."/>
            <person name="Gharbi K."/>
            <person name="Hall N."/>
            <person name="Watson M."/>
            <person name="Adriaenssens E.M."/>
            <person name="Foster-Nyarko E."/>
            <person name="Jarju S."/>
            <person name="Secka A."/>
            <person name="Antonio M."/>
            <person name="Oren A."/>
            <person name="Chaudhuri R.R."/>
            <person name="La Ragione R."/>
            <person name="Hildebrand F."/>
            <person name="Pallen M.J."/>
        </authorList>
    </citation>
    <scope>NUCLEOTIDE SEQUENCE</scope>
    <source>
        <strain evidence="1">ChiGjej2B2-19336</strain>
    </source>
</reference>
<dbReference type="Proteomes" id="UP000698963">
    <property type="component" value="Unassembled WGS sequence"/>
</dbReference>
<name>A0A921AVU2_9BACT</name>
<evidence type="ECO:0000313" key="2">
    <source>
        <dbReference type="Proteomes" id="UP000698963"/>
    </source>
</evidence>
<proteinExistence type="predicted"/>
<dbReference type="EMBL" id="DYZA01000069">
    <property type="protein sequence ID" value="HJD96742.1"/>
    <property type="molecule type" value="Genomic_DNA"/>
</dbReference>
<sequence>MEKKQHRRFAGFDLGHRSGRATLLSEGLDGWLASHGMKGRHHMLTALWQNWDIVMGAELAPLAHPLGHRGDILLIGGDDSCAMQELSYAVPEILERVNAFMDEEYFRKVELHLLLGKDSLRRVDITQAPSLPSPPRPPRLGKLKLPPDSPLAACYEAYVRIFDGDEEKN</sequence>
<dbReference type="Pfam" id="PF05258">
    <property type="entry name" value="DciA"/>
    <property type="match status" value="1"/>
</dbReference>
<dbReference type="InterPro" id="IPR007922">
    <property type="entry name" value="DciA-like"/>
</dbReference>
<reference evidence="1" key="2">
    <citation type="submission" date="2021-09" db="EMBL/GenBank/DDBJ databases">
        <authorList>
            <person name="Gilroy R."/>
        </authorList>
    </citation>
    <scope>NUCLEOTIDE SEQUENCE</scope>
    <source>
        <strain evidence="1">ChiGjej2B2-19336</strain>
    </source>
</reference>
<protein>
    <submittedName>
        <fullName evidence="1">DUF721 domain-containing protein</fullName>
    </submittedName>
</protein>
<evidence type="ECO:0000313" key="1">
    <source>
        <dbReference type="EMBL" id="HJD96742.1"/>
    </source>
</evidence>
<accession>A0A921AVU2</accession>
<dbReference type="AlphaFoldDB" id="A0A921AVU2"/>
<gene>
    <name evidence="1" type="ORF">K8W16_03740</name>
</gene>